<gene>
    <name evidence="1" type="ORF">AYJ54_06015</name>
</gene>
<name>A0A176YXD3_9BRAD</name>
<comment type="caution">
    <text evidence="1">The sequence shown here is derived from an EMBL/GenBank/DDBJ whole genome shotgun (WGS) entry which is preliminary data.</text>
</comment>
<dbReference type="RefSeq" id="WP_063698866.1">
    <property type="nucleotide sequence ID" value="NZ_LUUB01000040.1"/>
</dbReference>
<dbReference type="STRING" id="1505087.AYJ54_06015"/>
<evidence type="ECO:0000313" key="1">
    <source>
        <dbReference type="EMBL" id="OAF12385.1"/>
    </source>
</evidence>
<reference evidence="1 2" key="1">
    <citation type="submission" date="2016-03" db="EMBL/GenBank/DDBJ databases">
        <title>Draft Genome Sequence of the Strain BR 10245 (Bradyrhizobium sp.) isolated from nodules of Centrolobium paraense.</title>
        <authorList>
            <person name="Simoes-Araujo J.L.Sr."/>
            <person name="Barauna A.C."/>
            <person name="Silva K."/>
            <person name="Zilli J.E."/>
        </authorList>
    </citation>
    <scope>NUCLEOTIDE SEQUENCE [LARGE SCALE GENOMIC DNA]</scope>
    <source>
        <strain evidence="1 2">BR 10245</strain>
    </source>
</reference>
<evidence type="ECO:0000313" key="2">
    <source>
        <dbReference type="Proteomes" id="UP000076959"/>
    </source>
</evidence>
<organism evidence="1 2">
    <name type="scientific">Bradyrhizobium centrolobii</name>
    <dbReference type="NCBI Taxonomy" id="1505087"/>
    <lineage>
        <taxon>Bacteria</taxon>
        <taxon>Pseudomonadati</taxon>
        <taxon>Pseudomonadota</taxon>
        <taxon>Alphaproteobacteria</taxon>
        <taxon>Hyphomicrobiales</taxon>
        <taxon>Nitrobacteraceae</taxon>
        <taxon>Bradyrhizobium</taxon>
    </lineage>
</organism>
<protein>
    <submittedName>
        <fullName evidence="1">Uncharacterized protein</fullName>
    </submittedName>
</protein>
<dbReference type="Proteomes" id="UP000076959">
    <property type="component" value="Unassembled WGS sequence"/>
</dbReference>
<proteinExistence type="predicted"/>
<sequence>MRRRRIQNASEKLIDFLARELPPSRRDDAEYLRRAIELAGERYDRYDERRADWEKYRDRRARLRKLERLAADLALNICSLDLLSRDDLESRIGREKIEYLNGLLLLLNQHAGALEGETQVRGKPTDHATERWILTMADIFENAFSRPPRISGSGEDPSGRRGKFYRMLELGRPSRFPRHGRLSPKHVETLLKLRTNSMSLEDIGRLHQQIARGAKTRLTRMRT</sequence>
<keyword evidence="2" id="KW-1185">Reference proteome</keyword>
<dbReference type="EMBL" id="LUUB01000040">
    <property type="protein sequence ID" value="OAF12385.1"/>
    <property type="molecule type" value="Genomic_DNA"/>
</dbReference>
<dbReference type="AlphaFoldDB" id="A0A176YXD3"/>
<accession>A0A176YXD3</accession>